<feature type="coiled-coil region" evidence="1">
    <location>
        <begin position="70"/>
        <end position="97"/>
    </location>
</feature>
<reference evidence="3" key="1">
    <citation type="journal article" date="2019" name="Int. J. Syst. Evol. Microbiol.">
        <title>The Global Catalogue of Microorganisms (GCM) 10K type strain sequencing project: providing services to taxonomists for standard genome sequencing and annotation.</title>
        <authorList>
            <consortium name="The Broad Institute Genomics Platform"/>
            <consortium name="The Broad Institute Genome Sequencing Center for Infectious Disease"/>
            <person name="Wu L."/>
            <person name="Ma J."/>
        </authorList>
    </citation>
    <scope>NUCLEOTIDE SEQUENCE [LARGE SCALE GENOMIC DNA]</scope>
    <source>
        <strain evidence="3">NBRC 102520</strain>
    </source>
</reference>
<organism evidence="2 3">
    <name type="scientific">Bradyrhizobium iriomotense</name>
    <dbReference type="NCBI Taxonomy" id="441950"/>
    <lineage>
        <taxon>Bacteria</taxon>
        <taxon>Pseudomonadati</taxon>
        <taxon>Pseudomonadota</taxon>
        <taxon>Alphaproteobacteria</taxon>
        <taxon>Hyphomicrobiales</taxon>
        <taxon>Nitrobacteraceae</taxon>
        <taxon>Bradyrhizobium</taxon>
    </lineage>
</organism>
<dbReference type="Pfam" id="PF05711">
    <property type="entry name" value="TylF"/>
    <property type="match status" value="1"/>
</dbReference>
<dbReference type="PANTHER" id="PTHR40036:SF1">
    <property type="entry name" value="MACROCIN O-METHYLTRANSFERASE"/>
    <property type="match status" value="1"/>
</dbReference>
<dbReference type="SUPFAM" id="SSF53335">
    <property type="entry name" value="S-adenosyl-L-methionine-dependent methyltransferases"/>
    <property type="match status" value="1"/>
</dbReference>
<dbReference type="PANTHER" id="PTHR40036">
    <property type="entry name" value="MACROCIN O-METHYLTRANSFERASE"/>
    <property type="match status" value="1"/>
</dbReference>
<dbReference type="RefSeq" id="WP_284268637.1">
    <property type="nucleotide sequence ID" value="NZ_BSOW01000015.1"/>
</dbReference>
<dbReference type="EMBL" id="BSOW01000015">
    <property type="protein sequence ID" value="GLR87669.1"/>
    <property type="molecule type" value="Genomic_DNA"/>
</dbReference>
<dbReference type="Proteomes" id="UP001156905">
    <property type="component" value="Unassembled WGS sequence"/>
</dbReference>
<comment type="caution">
    <text evidence="2">The sequence shown here is derived from an EMBL/GenBank/DDBJ whole genome shotgun (WGS) entry which is preliminary data.</text>
</comment>
<evidence type="ECO:0008006" key="4">
    <source>
        <dbReference type="Google" id="ProtNLM"/>
    </source>
</evidence>
<feature type="coiled-coil region" evidence="1">
    <location>
        <begin position="147"/>
        <end position="181"/>
    </location>
</feature>
<proteinExistence type="predicted"/>
<sequence length="578" mass="63590">MTTQNALQSRFKAIARRAPFLRRLHRAIGDLQREVDQLKLVSEDRLALSTTLRIELADSKARETELSGALAGAANELSEARLREDNLSKQLAATQAALETNAAQQETLLTQLSSLQTAVSAADAHIAEATDHSSRLKIELADSRARETQLSETLADATRELSEARRREEDLSSQLAAAQVTLSTHAAQRESLLTQLSSLQTELSAAAASDAEARRELVSANVRIGEAAVREETLSRELASSTERAEIAKSAQSAATALSEELYNLAHAVGPSLRDQMTAQANVILGSLNELKASLLAQFPSLNSNIFALQSGQEEAFRNLRNRLSTDREGPHSLTHDLYLDLLEACLTGMIHADPSEAPWADGIYDPNRRALGLDWPSQAETMIGRARMRNLRMLTQRVLEEGIPGDLIETGVWRGGACIYMTGILAAFGDQKRRVLVADSFRGLPPPNAEDYPADEGDQHHQMMQLAVSRDQVEENFRRYGLLDERVIFLEGWFKDTLPSAPIEALGLLRLDGDMYESTMDALNALYGKVSPGGFVIIDDYVLKPCAQAVDDFRSRHRISAPLQEVDGAAKWWQVPY</sequence>
<protein>
    <recommendedName>
        <fullName evidence="4">Macrocin O-methyltransferase</fullName>
    </recommendedName>
</protein>
<gene>
    <name evidence="2" type="ORF">GCM10007857_43800</name>
</gene>
<dbReference type="InterPro" id="IPR008884">
    <property type="entry name" value="TylF_MeTrfase"/>
</dbReference>
<evidence type="ECO:0000256" key="1">
    <source>
        <dbReference type="SAM" id="Coils"/>
    </source>
</evidence>
<name>A0ABQ6AZQ4_9BRAD</name>
<keyword evidence="1" id="KW-0175">Coiled coil</keyword>
<evidence type="ECO:0000313" key="3">
    <source>
        <dbReference type="Proteomes" id="UP001156905"/>
    </source>
</evidence>
<evidence type="ECO:0000313" key="2">
    <source>
        <dbReference type="EMBL" id="GLR87669.1"/>
    </source>
</evidence>
<dbReference type="InterPro" id="IPR029063">
    <property type="entry name" value="SAM-dependent_MTases_sf"/>
</dbReference>
<accession>A0ABQ6AZQ4</accession>
<dbReference type="Gene3D" id="3.40.50.150">
    <property type="entry name" value="Vaccinia Virus protein VP39"/>
    <property type="match status" value="1"/>
</dbReference>
<keyword evidence="3" id="KW-1185">Reference proteome</keyword>